<feature type="binding site" evidence="10">
    <location>
        <position position="205"/>
    </location>
    <ligand>
        <name>GTP</name>
        <dbReference type="ChEBI" id="CHEBI:37565"/>
    </ligand>
</feature>
<dbReference type="Gene3D" id="1.10.1580.10">
    <property type="match status" value="1"/>
</dbReference>
<dbReference type="PANTHER" id="PTHR45782">
    <property type="entry name" value="MITOCHONDRIAL RIBOSOME-ASSOCIATED GTPASE 1"/>
    <property type="match status" value="1"/>
</dbReference>
<keyword evidence="2 9" id="KW-0547">Nucleotide-binding</keyword>
<evidence type="ECO:0000256" key="7">
    <source>
        <dbReference type="ARBA" id="ARBA00023136"/>
    </source>
</evidence>
<dbReference type="SUPFAM" id="SSF52540">
    <property type="entry name" value="P-loop containing nucleoside triphosphate hydrolases"/>
    <property type="match status" value="1"/>
</dbReference>
<dbReference type="FunFam" id="3.40.50.300:FF:000876">
    <property type="entry name" value="Mitochondrial GTPase 1"/>
    <property type="match status" value="1"/>
</dbReference>
<evidence type="ECO:0000256" key="8">
    <source>
        <dbReference type="ARBA" id="ARBA00045284"/>
    </source>
</evidence>
<accession>A0AAW1VJ26</accession>
<evidence type="ECO:0000256" key="5">
    <source>
        <dbReference type="ARBA" id="ARBA00023128"/>
    </source>
</evidence>
<evidence type="ECO:0000256" key="10">
    <source>
        <dbReference type="PIRSR" id="PIRSR006230-1"/>
    </source>
</evidence>
<dbReference type="PANTHER" id="PTHR45782:SF4">
    <property type="entry name" value="MITOCHONDRIAL RIBOSOME-ASSOCIATED GTPASE 1"/>
    <property type="match status" value="1"/>
</dbReference>
<dbReference type="PIRSF" id="PIRSF006230">
    <property type="entry name" value="MG442"/>
    <property type="match status" value="1"/>
</dbReference>
<dbReference type="InterPro" id="IPR027417">
    <property type="entry name" value="P-loop_NTPase"/>
</dbReference>
<comment type="function">
    <text evidence="8 9">Plays a role in the regulation of the mitochondrial ribosome assembly and of translational activity. Displays mitochondrial GTPase activity.</text>
</comment>
<dbReference type="GO" id="GO:0005743">
    <property type="term" value="C:mitochondrial inner membrane"/>
    <property type="evidence" value="ECO:0007669"/>
    <property type="project" value="UniProtKB-SubCell"/>
</dbReference>
<dbReference type="InterPro" id="IPR006073">
    <property type="entry name" value="GTP-bd"/>
</dbReference>
<dbReference type="FunFam" id="1.10.1580.10:FF:000004">
    <property type="entry name" value="Mitochondrial GTPase 1"/>
    <property type="match status" value="1"/>
</dbReference>
<evidence type="ECO:0000313" key="12">
    <source>
        <dbReference type="EMBL" id="KAK9892682.1"/>
    </source>
</evidence>
<dbReference type="InterPro" id="IPR023179">
    <property type="entry name" value="GTP-bd_ortho_bundle_sf"/>
</dbReference>
<proteinExistence type="inferred from homology"/>
<dbReference type="InterPro" id="IPR030378">
    <property type="entry name" value="G_CP_dom"/>
</dbReference>
<evidence type="ECO:0000256" key="6">
    <source>
        <dbReference type="ARBA" id="ARBA00023134"/>
    </source>
</evidence>
<keyword evidence="6 9" id="KW-0342">GTP-binding</keyword>
<keyword evidence="4" id="KW-0809">Transit peptide</keyword>
<reference evidence="12 13" key="1">
    <citation type="submission" date="2023-03" db="EMBL/GenBank/DDBJ databases">
        <title>Genome insight into feeding habits of ladybird beetles.</title>
        <authorList>
            <person name="Li H.-S."/>
            <person name="Huang Y.-H."/>
            <person name="Pang H."/>
        </authorList>
    </citation>
    <scope>NUCLEOTIDE SEQUENCE [LARGE SCALE GENOMIC DNA]</scope>
    <source>
        <strain evidence="12">SYSU_2023b</strain>
        <tissue evidence="12">Whole body</tissue>
    </source>
</reference>
<dbReference type="EMBL" id="JARQZJ010000137">
    <property type="protein sequence ID" value="KAK9892682.1"/>
    <property type="molecule type" value="Genomic_DNA"/>
</dbReference>
<evidence type="ECO:0000256" key="2">
    <source>
        <dbReference type="ARBA" id="ARBA00022741"/>
    </source>
</evidence>
<sequence>MCSGVKEKLSTLNFRSVFKVIDKEALQWFPGHMNKGFKQMQQKLRSVDCIVEVHDARVPISGRNNNFKCTISGIKPHILVLNKVDLIQRKYTDRIKSKLKGEYENILFTNCKDEKCKGVSGLLPLAKTLISQSDRFNRNDLEDFNIMIIGIPNVGKSSLINALRVKYLKKGHATPVGAVPGITRSVLTKIRICEDPLFYMLDTPGILTPHVGDAETGLKLALCATLQDHLVGPTVLADFLLYRLNKYEHFKYVKYFNLDQPTDDILFLLTQICKDRKKMIKMKNLQNEYILRPDFNVASHLMLRSFRNGDLGNIMLDEELL</sequence>
<keyword evidence="13" id="KW-1185">Reference proteome</keyword>
<comment type="subcellular location">
    <subcellularLocation>
        <location evidence="1">Mitochondrion inner membrane</location>
        <topology evidence="1">Peripheral membrane protein</topology>
        <orientation evidence="1">Matrix side</orientation>
    </subcellularLocation>
</comment>
<evidence type="ECO:0000256" key="3">
    <source>
        <dbReference type="ARBA" id="ARBA00022792"/>
    </source>
</evidence>
<organism evidence="12 13">
    <name type="scientific">Henosepilachna vigintioctopunctata</name>
    <dbReference type="NCBI Taxonomy" id="420089"/>
    <lineage>
        <taxon>Eukaryota</taxon>
        <taxon>Metazoa</taxon>
        <taxon>Ecdysozoa</taxon>
        <taxon>Arthropoda</taxon>
        <taxon>Hexapoda</taxon>
        <taxon>Insecta</taxon>
        <taxon>Pterygota</taxon>
        <taxon>Neoptera</taxon>
        <taxon>Endopterygota</taxon>
        <taxon>Coleoptera</taxon>
        <taxon>Polyphaga</taxon>
        <taxon>Cucujiformia</taxon>
        <taxon>Coccinelloidea</taxon>
        <taxon>Coccinellidae</taxon>
        <taxon>Epilachninae</taxon>
        <taxon>Epilachnini</taxon>
        <taxon>Henosepilachna</taxon>
    </lineage>
</organism>
<dbReference type="Pfam" id="PF01926">
    <property type="entry name" value="MMR_HSR1"/>
    <property type="match status" value="1"/>
</dbReference>
<evidence type="ECO:0000256" key="1">
    <source>
        <dbReference type="ARBA" id="ARBA00004443"/>
    </source>
</evidence>
<dbReference type="AlphaFoldDB" id="A0AAW1VJ26"/>
<protein>
    <recommendedName>
        <fullName evidence="9">Mitochondrial GTPase 1</fullName>
    </recommendedName>
</protein>
<dbReference type="GO" id="GO:0003924">
    <property type="term" value="F:GTPase activity"/>
    <property type="evidence" value="ECO:0007669"/>
    <property type="project" value="TreeGrafter"/>
</dbReference>
<evidence type="ECO:0000259" key="11">
    <source>
        <dbReference type="PROSITE" id="PS51721"/>
    </source>
</evidence>
<feature type="binding site" evidence="10">
    <location>
        <begin position="82"/>
        <end position="85"/>
    </location>
    <ligand>
        <name>GTP</name>
        <dbReference type="ChEBI" id="CHEBI:37565"/>
    </ligand>
</feature>
<evidence type="ECO:0000256" key="9">
    <source>
        <dbReference type="PIRNR" id="PIRNR006230"/>
    </source>
</evidence>
<dbReference type="CDD" id="cd01856">
    <property type="entry name" value="YlqF"/>
    <property type="match status" value="1"/>
</dbReference>
<dbReference type="Gene3D" id="3.40.50.300">
    <property type="entry name" value="P-loop containing nucleotide triphosphate hydrolases"/>
    <property type="match status" value="1"/>
</dbReference>
<gene>
    <name evidence="12" type="ORF">WA026_021535</name>
</gene>
<dbReference type="PROSITE" id="PS51721">
    <property type="entry name" value="G_CP"/>
    <property type="match status" value="1"/>
</dbReference>
<keyword evidence="3" id="KW-0999">Mitochondrion inner membrane</keyword>
<feature type="domain" description="CP-type G" evidence="11">
    <location>
        <begin position="33"/>
        <end position="209"/>
    </location>
</feature>
<keyword evidence="7" id="KW-0472">Membrane</keyword>
<dbReference type="GO" id="GO:0005525">
    <property type="term" value="F:GTP binding"/>
    <property type="evidence" value="ECO:0007669"/>
    <property type="project" value="UniProtKB-KW"/>
</dbReference>
<comment type="similarity">
    <text evidence="9">Belongs to the TRAFAC class YlqF/YawG GTPase family. MTG1 subfamily.</text>
</comment>
<feature type="binding site" evidence="10">
    <location>
        <begin position="153"/>
        <end position="158"/>
    </location>
    <ligand>
        <name>GTP</name>
        <dbReference type="ChEBI" id="CHEBI:37565"/>
    </ligand>
</feature>
<name>A0AAW1VJ26_9CUCU</name>
<comment type="caution">
    <text evidence="12">The sequence shown here is derived from an EMBL/GenBank/DDBJ whole genome shotgun (WGS) entry which is preliminary data.</text>
</comment>
<dbReference type="Proteomes" id="UP001431783">
    <property type="component" value="Unassembled WGS sequence"/>
</dbReference>
<keyword evidence="5 9" id="KW-0496">Mitochondrion</keyword>
<evidence type="ECO:0000256" key="4">
    <source>
        <dbReference type="ARBA" id="ARBA00022946"/>
    </source>
</evidence>
<evidence type="ECO:0000313" key="13">
    <source>
        <dbReference type="Proteomes" id="UP001431783"/>
    </source>
</evidence>
<dbReference type="InterPro" id="IPR016478">
    <property type="entry name" value="GTPase_MTG1"/>
</dbReference>
<dbReference type="GO" id="GO:0032543">
    <property type="term" value="P:mitochondrial translation"/>
    <property type="evidence" value="ECO:0007669"/>
    <property type="project" value="TreeGrafter"/>
</dbReference>